<dbReference type="Proteomes" id="UP000002706">
    <property type="component" value="Chromosome"/>
</dbReference>
<evidence type="ECO:0000313" key="1">
    <source>
        <dbReference type="EMBL" id="ABB15720.1"/>
    </source>
</evidence>
<evidence type="ECO:0000313" key="2">
    <source>
        <dbReference type="Proteomes" id="UP000002706"/>
    </source>
</evidence>
<name>Q3AFF1_CARHZ</name>
<dbReference type="EMBL" id="CP000141">
    <property type="protein sequence ID" value="ABB15720.1"/>
    <property type="molecule type" value="Genomic_DNA"/>
</dbReference>
<dbReference type="KEGG" id="chy:CHY_0261"/>
<organism evidence="1 2">
    <name type="scientific">Carboxydothermus hydrogenoformans (strain ATCC BAA-161 / DSM 6008 / Z-2901)</name>
    <dbReference type="NCBI Taxonomy" id="246194"/>
    <lineage>
        <taxon>Bacteria</taxon>
        <taxon>Bacillati</taxon>
        <taxon>Bacillota</taxon>
        <taxon>Clostridia</taxon>
        <taxon>Thermoanaerobacterales</taxon>
        <taxon>Thermoanaerobacteraceae</taxon>
        <taxon>Carboxydothermus</taxon>
    </lineage>
</organism>
<dbReference type="InParanoid" id="Q3AFF1"/>
<sequence>MPTIIPFSPVTKLFSLFYHLNFQDLNKIYMNVSKILYF</sequence>
<keyword evidence="2" id="KW-1185">Reference proteome</keyword>
<dbReference type="STRING" id="246194.CHY_0261"/>
<reference evidence="1 2" key="1">
    <citation type="journal article" date="2005" name="PLoS Genet.">
        <title>Life in hot carbon monoxide: the complete genome sequence of Carboxydothermus hydrogenoformans Z-2901.</title>
        <authorList>
            <person name="Wu M."/>
            <person name="Ren Q."/>
            <person name="Durkin A.S."/>
            <person name="Daugherty S.C."/>
            <person name="Brinkac L.M."/>
            <person name="Dodson R.J."/>
            <person name="Madupu R."/>
            <person name="Sullivan S.A."/>
            <person name="Kolonay J.F."/>
            <person name="Haft D.H."/>
            <person name="Nelson W.C."/>
            <person name="Tallon L.J."/>
            <person name="Jones K.M."/>
            <person name="Ulrich L.E."/>
            <person name="Gonzalez J.M."/>
            <person name="Zhulin I.B."/>
            <person name="Robb F.T."/>
            <person name="Eisen J.A."/>
        </authorList>
    </citation>
    <scope>NUCLEOTIDE SEQUENCE [LARGE SCALE GENOMIC DNA]</scope>
    <source>
        <strain evidence="2">ATCC BAA-161 / DSM 6008 / Z-2901</strain>
    </source>
</reference>
<proteinExistence type="predicted"/>
<protein>
    <submittedName>
        <fullName evidence="1">Uncharacterized protein</fullName>
    </submittedName>
</protein>
<accession>Q3AFF1</accession>
<dbReference type="AlphaFoldDB" id="Q3AFF1"/>
<dbReference type="HOGENOM" id="CLU_3326142_0_0_9"/>
<gene>
    <name evidence="1" type="ordered locus">CHY_0261</name>
</gene>